<dbReference type="EMBL" id="FNOP01000019">
    <property type="protein sequence ID" value="SDX26240.1"/>
    <property type="molecule type" value="Genomic_DNA"/>
</dbReference>
<dbReference type="InterPro" id="IPR000515">
    <property type="entry name" value="MetI-like"/>
</dbReference>
<feature type="transmembrane region" description="Helical" evidence="8">
    <location>
        <begin position="120"/>
        <end position="139"/>
    </location>
</feature>
<evidence type="ECO:0000313" key="11">
    <source>
        <dbReference type="EMBL" id="SDX26240.1"/>
    </source>
</evidence>
<gene>
    <name evidence="11" type="ORF">SAMN05216495_1199</name>
</gene>
<evidence type="ECO:0000256" key="2">
    <source>
        <dbReference type="ARBA" id="ARBA00007069"/>
    </source>
</evidence>
<evidence type="ECO:0000256" key="3">
    <source>
        <dbReference type="ARBA" id="ARBA00022448"/>
    </source>
</evidence>
<keyword evidence="5 8" id="KW-0812">Transmembrane</keyword>
<dbReference type="PANTHER" id="PTHR30425:SF2">
    <property type="entry name" value="ABC TRANSPORTER PERMEASE PROTEIN YQGH-RELATED"/>
    <property type="match status" value="1"/>
</dbReference>
<dbReference type="GO" id="GO:0005315">
    <property type="term" value="F:phosphate transmembrane transporter activity"/>
    <property type="evidence" value="ECO:0007669"/>
    <property type="project" value="InterPro"/>
</dbReference>
<feature type="transmembrane region" description="Helical" evidence="8">
    <location>
        <begin position="21"/>
        <end position="44"/>
    </location>
</feature>
<dbReference type="SUPFAM" id="SSF161098">
    <property type="entry name" value="MetI-like"/>
    <property type="match status" value="1"/>
</dbReference>
<evidence type="ECO:0000256" key="6">
    <source>
        <dbReference type="ARBA" id="ARBA00022989"/>
    </source>
</evidence>
<evidence type="ECO:0000256" key="5">
    <source>
        <dbReference type="ARBA" id="ARBA00022692"/>
    </source>
</evidence>
<keyword evidence="4 9" id="KW-1003">Cell membrane</keyword>
<dbReference type="PANTHER" id="PTHR30425">
    <property type="entry name" value="PHOSPHATE TRANSPORT SYSTEM PERMEASE PROTEIN PST"/>
    <property type="match status" value="1"/>
</dbReference>
<evidence type="ECO:0000313" key="12">
    <source>
        <dbReference type="Proteomes" id="UP000182379"/>
    </source>
</evidence>
<sequence>MINEKVSKKLVQVHRKESLSQSVITACGIAAALLPFLMAAFLLVKGSGTFWDFGHSITEFLFSAQWKPSDTMEGGGQVGAGMFISGSLVTCFLSLVFALPVSLAAAIYMSEMASPGVQRLIRPIVEMFTGIPSVIYGWVGLTVLVPFLRKIFPMPFGFSVLAAALVLAVMIFPVITTMAADAMLAVPKSWRDASYGLGATRWETIRNVILPAAQRGIFTGVVLGLARALGEALAVAMVIGQMKRFPTSLFMPASTMTTVIANDMGGAMEGGEYSAALWTLGLLLFVISFILIFIIHTFGKDPLKLKEEE</sequence>
<keyword evidence="3 8" id="KW-0813">Transport</keyword>
<feature type="transmembrane region" description="Helical" evidence="8">
    <location>
        <begin position="216"/>
        <end position="239"/>
    </location>
</feature>
<feature type="transmembrane region" description="Helical" evidence="8">
    <location>
        <begin position="151"/>
        <end position="175"/>
    </location>
</feature>
<dbReference type="InterPro" id="IPR011864">
    <property type="entry name" value="Phosphate_PstC"/>
</dbReference>
<keyword evidence="7 8" id="KW-0472">Membrane</keyword>
<comment type="function">
    <text evidence="9">Part of the binding-protein-dependent transport system for phosphate; probably responsible for the translocation of the substrate across the membrane.</text>
</comment>
<protein>
    <recommendedName>
        <fullName evidence="9">Phosphate transport system permease protein</fullName>
    </recommendedName>
</protein>
<evidence type="ECO:0000256" key="8">
    <source>
        <dbReference type="RuleBase" id="RU363032"/>
    </source>
</evidence>
<reference evidence="11 12" key="1">
    <citation type="submission" date="2016-10" db="EMBL/GenBank/DDBJ databases">
        <authorList>
            <person name="Varghese N."/>
            <person name="Submissions S."/>
        </authorList>
    </citation>
    <scope>NUCLEOTIDE SEQUENCE [LARGE SCALE GENOMIC DNA]</scope>
    <source>
        <strain evidence="11 12">WCC6</strain>
    </source>
</reference>
<keyword evidence="6 8" id="KW-1133">Transmembrane helix</keyword>
<dbReference type="Pfam" id="PF00528">
    <property type="entry name" value="BPD_transp_1"/>
    <property type="match status" value="1"/>
</dbReference>
<evidence type="ECO:0000256" key="9">
    <source>
        <dbReference type="RuleBase" id="RU363054"/>
    </source>
</evidence>
<organism evidence="11 12">
    <name type="scientific">Acidaminococcus fermentans</name>
    <dbReference type="NCBI Taxonomy" id="905"/>
    <lineage>
        <taxon>Bacteria</taxon>
        <taxon>Bacillati</taxon>
        <taxon>Bacillota</taxon>
        <taxon>Negativicutes</taxon>
        <taxon>Acidaminococcales</taxon>
        <taxon>Acidaminococcaceae</taxon>
        <taxon>Acidaminococcus</taxon>
    </lineage>
</organism>
<feature type="transmembrane region" description="Helical" evidence="8">
    <location>
        <begin position="275"/>
        <end position="298"/>
    </location>
</feature>
<dbReference type="InterPro" id="IPR035906">
    <property type="entry name" value="MetI-like_sf"/>
</dbReference>
<feature type="domain" description="ABC transmembrane type-1" evidence="10">
    <location>
        <begin position="84"/>
        <end position="295"/>
    </location>
</feature>
<dbReference type="Gene3D" id="1.10.3720.10">
    <property type="entry name" value="MetI-like"/>
    <property type="match status" value="1"/>
</dbReference>
<dbReference type="InterPro" id="IPR051124">
    <property type="entry name" value="Phosphate_Transport_Permease"/>
</dbReference>
<dbReference type="GO" id="GO:0006817">
    <property type="term" value="P:phosphate ion transport"/>
    <property type="evidence" value="ECO:0007669"/>
    <property type="project" value="UniProtKB-KW"/>
</dbReference>
<dbReference type="NCBIfam" id="TIGR02138">
    <property type="entry name" value="phosphate_pstC"/>
    <property type="match status" value="1"/>
</dbReference>
<evidence type="ECO:0000256" key="7">
    <source>
        <dbReference type="ARBA" id="ARBA00023136"/>
    </source>
</evidence>
<evidence type="ECO:0000259" key="10">
    <source>
        <dbReference type="PROSITE" id="PS50928"/>
    </source>
</evidence>
<dbReference type="GO" id="GO:0005886">
    <property type="term" value="C:plasma membrane"/>
    <property type="evidence" value="ECO:0007669"/>
    <property type="project" value="UniProtKB-SubCell"/>
</dbReference>
<keyword evidence="9" id="KW-0592">Phosphate transport</keyword>
<comment type="caution">
    <text evidence="11">The sequence shown here is derived from an EMBL/GenBank/DDBJ whole genome shotgun (WGS) entry which is preliminary data.</text>
</comment>
<dbReference type="Proteomes" id="UP000182379">
    <property type="component" value="Unassembled WGS sequence"/>
</dbReference>
<comment type="subcellular location">
    <subcellularLocation>
        <location evidence="1 8">Cell membrane</location>
        <topology evidence="1 8">Multi-pass membrane protein</topology>
    </subcellularLocation>
</comment>
<dbReference type="RefSeq" id="WP_074708088.1">
    <property type="nucleotide sequence ID" value="NZ_CALAKB010000036.1"/>
</dbReference>
<comment type="similarity">
    <text evidence="2 9">Belongs to the binding-protein-dependent transport system permease family. CysTW subfamily.</text>
</comment>
<name>A0A1H3A951_ACIFE</name>
<proteinExistence type="inferred from homology"/>
<dbReference type="PROSITE" id="PS50928">
    <property type="entry name" value="ABC_TM1"/>
    <property type="match status" value="1"/>
</dbReference>
<evidence type="ECO:0000256" key="1">
    <source>
        <dbReference type="ARBA" id="ARBA00004651"/>
    </source>
</evidence>
<accession>A0A1H3A951</accession>
<feature type="transmembrane region" description="Helical" evidence="8">
    <location>
        <begin position="82"/>
        <end position="108"/>
    </location>
</feature>
<dbReference type="CDD" id="cd06261">
    <property type="entry name" value="TM_PBP2"/>
    <property type="match status" value="1"/>
</dbReference>
<dbReference type="AlphaFoldDB" id="A0A1H3A951"/>
<evidence type="ECO:0000256" key="4">
    <source>
        <dbReference type="ARBA" id="ARBA00022475"/>
    </source>
</evidence>